<dbReference type="GO" id="GO:0005737">
    <property type="term" value="C:cytoplasm"/>
    <property type="evidence" value="ECO:0007669"/>
    <property type="project" value="UniProtKB-SubCell"/>
</dbReference>
<dbReference type="GO" id="GO:0005840">
    <property type="term" value="C:ribosome"/>
    <property type="evidence" value="ECO:0007669"/>
    <property type="project" value="UniProtKB-KW"/>
</dbReference>
<comment type="function">
    <text evidence="6">Methylates ribosomal protein L11.</text>
</comment>
<dbReference type="InterPro" id="IPR004498">
    <property type="entry name" value="Ribosomal_PrmA_MeTrfase"/>
</dbReference>
<protein>
    <recommendedName>
        <fullName evidence="6">Ribosomal protein L11 methyltransferase</fullName>
        <shortName evidence="6">L11 Mtase</shortName>
        <ecNumber evidence="6">2.1.1.-</ecNumber>
    </recommendedName>
</protein>
<dbReference type="SUPFAM" id="SSF53335">
    <property type="entry name" value="S-adenosyl-L-methionine-dependent methyltransferases"/>
    <property type="match status" value="1"/>
</dbReference>
<organism evidence="7 8">
    <name type="scientific">Brevirhabdus pacifica</name>
    <dbReference type="NCBI Taxonomy" id="1267768"/>
    <lineage>
        <taxon>Bacteria</taxon>
        <taxon>Pseudomonadati</taxon>
        <taxon>Pseudomonadota</taxon>
        <taxon>Alphaproteobacteria</taxon>
        <taxon>Rhodobacterales</taxon>
        <taxon>Paracoccaceae</taxon>
        <taxon>Brevirhabdus</taxon>
    </lineage>
</organism>
<keyword evidence="5 6" id="KW-0949">S-adenosyl-L-methionine</keyword>
<dbReference type="InterPro" id="IPR050078">
    <property type="entry name" value="Ribosomal_L11_MeTrfase_PrmA"/>
</dbReference>
<dbReference type="AlphaFoldDB" id="A0A1U7DHE4"/>
<comment type="catalytic activity">
    <reaction evidence="6">
        <text>L-lysyl-[protein] + 3 S-adenosyl-L-methionine = N(6),N(6),N(6)-trimethyl-L-lysyl-[protein] + 3 S-adenosyl-L-homocysteine + 3 H(+)</text>
        <dbReference type="Rhea" id="RHEA:54192"/>
        <dbReference type="Rhea" id="RHEA-COMP:9752"/>
        <dbReference type="Rhea" id="RHEA-COMP:13826"/>
        <dbReference type="ChEBI" id="CHEBI:15378"/>
        <dbReference type="ChEBI" id="CHEBI:29969"/>
        <dbReference type="ChEBI" id="CHEBI:57856"/>
        <dbReference type="ChEBI" id="CHEBI:59789"/>
        <dbReference type="ChEBI" id="CHEBI:61961"/>
    </reaction>
</comment>
<accession>A0A1U7DHE4</accession>
<feature type="binding site" evidence="6">
    <location>
        <position position="179"/>
    </location>
    <ligand>
        <name>S-adenosyl-L-methionine</name>
        <dbReference type="ChEBI" id="CHEBI:59789"/>
    </ligand>
</feature>
<dbReference type="PANTHER" id="PTHR43648:SF1">
    <property type="entry name" value="ELECTRON TRANSFER FLAVOPROTEIN BETA SUBUNIT LYSINE METHYLTRANSFERASE"/>
    <property type="match status" value="1"/>
</dbReference>
<dbReference type="GO" id="GO:0008276">
    <property type="term" value="F:protein methyltransferase activity"/>
    <property type="evidence" value="ECO:0007669"/>
    <property type="project" value="UniProtKB-UniRule"/>
</dbReference>
<evidence type="ECO:0000313" key="7">
    <source>
        <dbReference type="EMBL" id="APX89396.1"/>
    </source>
</evidence>
<dbReference type="RefSeq" id="WP_076979420.1">
    <property type="nucleotide sequence ID" value="NZ_CP019124.1"/>
</dbReference>
<dbReference type="EMBL" id="CP019124">
    <property type="protein sequence ID" value="APX89396.1"/>
    <property type="molecule type" value="Genomic_DNA"/>
</dbReference>
<dbReference type="InterPro" id="IPR029063">
    <property type="entry name" value="SAM-dependent_MTases_sf"/>
</dbReference>
<feature type="binding site" evidence="6">
    <location>
        <position position="132"/>
    </location>
    <ligand>
        <name>S-adenosyl-L-methionine</name>
        <dbReference type="ChEBI" id="CHEBI:59789"/>
    </ligand>
</feature>
<dbReference type="HAMAP" id="MF_00735">
    <property type="entry name" value="Methyltr_PrmA"/>
    <property type="match status" value="1"/>
</dbReference>
<comment type="subcellular location">
    <subcellularLocation>
        <location evidence="6">Cytoplasm</location>
    </subcellularLocation>
</comment>
<dbReference type="CDD" id="cd02440">
    <property type="entry name" value="AdoMet_MTases"/>
    <property type="match status" value="1"/>
</dbReference>
<sequence>MPTYNAVTTLPGAAAAQALGEALETMQPEPTGIGIFEVEDGSDQWEVTGYFLDSPDPAGLALIATMHAAPDFAVVEIPDTDWVAKVRRDLPPVEAGRFFVYGSHDAEKVPEGRVALLIEAALAFGTGHHGTTQGCLRALDRLLEQGFAANKVADIGCGTAVLAMGAARAWPGARILASDIDPVAIEVSETNLAANGMEGRVDCLVAPGFEHPDLDAVAPYDLIFANILKGPLLELAPEVAGRTAPGCRVILSGLLNEQAPEIIAAYSAEGLDLEHHEEIGEWSSLTLHRPA</sequence>
<evidence type="ECO:0000256" key="1">
    <source>
        <dbReference type="ARBA" id="ARBA00009741"/>
    </source>
</evidence>
<keyword evidence="4 6" id="KW-0808">Transferase</keyword>
<keyword evidence="8" id="KW-1185">Reference proteome</keyword>
<dbReference type="Proteomes" id="UP000187266">
    <property type="component" value="Chromosome"/>
</dbReference>
<keyword evidence="3 6" id="KW-0489">Methyltransferase</keyword>
<dbReference type="GO" id="GO:0032259">
    <property type="term" value="P:methylation"/>
    <property type="evidence" value="ECO:0007669"/>
    <property type="project" value="UniProtKB-KW"/>
</dbReference>
<dbReference type="EC" id="2.1.1.-" evidence="6"/>
<evidence type="ECO:0000256" key="6">
    <source>
        <dbReference type="HAMAP-Rule" id="MF_00735"/>
    </source>
</evidence>
<evidence type="ECO:0000256" key="4">
    <source>
        <dbReference type="ARBA" id="ARBA00022679"/>
    </source>
</evidence>
<evidence type="ECO:0000256" key="5">
    <source>
        <dbReference type="ARBA" id="ARBA00022691"/>
    </source>
</evidence>
<dbReference type="OrthoDB" id="9785995at2"/>
<dbReference type="PANTHER" id="PTHR43648">
    <property type="entry name" value="ELECTRON TRANSFER FLAVOPROTEIN BETA SUBUNIT LYSINE METHYLTRANSFERASE"/>
    <property type="match status" value="1"/>
</dbReference>
<comment type="similarity">
    <text evidence="1 6">Belongs to the methyltransferase superfamily. PrmA family.</text>
</comment>
<name>A0A1U7DHE4_9RHOB</name>
<feature type="binding site" evidence="6">
    <location>
        <position position="226"/>
    </location>
    <ligand>
        <name>S-adenosyl-L-methionine</name>
        <dbReference type="ChEBI" id="CHEBI:59789"/>
    </ligand>
</feature>
<proteinExistence type="inferred from homology"/>
<keyword evidence="2 6" id="KW-0963">Cytoplasm</keyword>
<keyword evidence="7" id="KW-0687">Ribonucleoprotein</keyword>
<keyword evidence="7" id="KW-0689">Ribosomal protein</keyword>
<dbReference type="Gene3D" id="3.40.50.150">
    <property type="entry name" value="Vaccinia Virus protein VP39"/>
    <property type="match status" value="1"/>
</dbReference>
<reference evidence="7 8" key="1">
    <citation type="submission" date="2017-01" db="EMBL/GenBank/DDBJ databases">
        <title>Genomic analysis of Xuhuaishuia manganoxidans DY6-4.</title>
        <authorList>
            <person name="Wang X."/>
        </authorList>
    </citation>
    <scope>NUCLEOTIDE SEQUENCE [LARGE SCALE GENOMIC DNA]</scope>
    <source>
        <strain evidence="7 8">DY6-4</strain>
    </source>
</reference>
<evidence type="ECO:0000256" key="3">
    <source>
        <dbReference type="ARBA" id="ARBA00022603"/>
    </source>
</evidence>
<accession>A0A2M9DDW0</accession>
<evidence type="ECO:0000256" key="2">
    <source>
        <dbReference type="ARBA" id="ARBA00022490"/>
    </source>
</evidence>
<gene>
    <name evidence="6" type="primary">prmA</name>
    <name evidence="7" type="ORF">BV394_06445</name>
</gene>
<feature type="binding site" evidence="6">
    <location>
        <position position="156"/>
    </location>
    <ligand>
        <name>S-adenosyl-L-methionine</name>
        <dbReference type="ChEBI" id="CHEBI:59789"/>
    </ligand>
</feature>
<dbReference type="STRING" id="1267768.BV394_06445"/>
<evidence type="ECO:0000313" key="8">
    <source>
        <dbReference type="Proteomes" id="UP000187266"/>
    </source>
</evidence>
<dbReference type="Pfam" id="PF06325">
    <property type="entry name" value="PrmA"/>
    <property type="match status" value="1"/>
</dbReference>